<feature type="compositionally biased region" description="Pro residues" evidence="1">
    <location>
        <begin position="15"/>
        <end position="33"/>
    </location>
</feature>
<protein>
    <submittedName>
        <fullName evidence="2">Uncharacterized protein</fullName>
    </submittedName>
</protein>
<dbReference type="AlphaFoldDB" id="A0A8T0NJT3"/>
<evidence type="ECO:0000256" key="1">
    <source>
        <dbReference type="SAM" id="MobiDB-lite"/>
    </source>
</evidence>
<feature type="non-terminal residue" evidence="2">
    <location>
        <position position="1"/>
    </location>
</feature>
<feature type="compositionally biased region" description="Basic and acidic residues" evidence="1">
    <location>
        <begin position="76"/>
        <end position="96"/>
    </location>
</feature>
<sequence>TTTTHTSAPFRSVPFTPPSPPLPCLRPPPPPPRSRAAADPSPATAARQWGPQPSPPHPHCWPPPPPGLPLSGVARETNEPRAKEGESAREERERERRRSGRLLPVSVQALPIPAPPARRGTSGGECGTRAAEDPARSFSDRPPSDAS</sequence>
<dbReference type="EMBL" id="CM029053">
    <property type="protein sequence ID" value="KAG2550221.1"/>
    <property type="molecule type" value="Genomic_DNA"/>
</dbReference>
<keyword evidence="3" id="KW-1185">Reference proteome</keyword>
<feature type="compositionally biased region" description="Pro residues" evidence="1">
    <location>
        <begin position="52"/>
        <end position="68"/>
    </location>
</feature>
<reference evidence="2" key="1">
    <citation type="submission" date="2020-05" db="EMBL/GenBank/DDBJ databases">
        <title>WGS assembly of Panicum virgatum.</title>
        <authorList>
            <person name="Lovell J.T."/>
            <person name="Jenkins J."/>
            <person name="Shu S."/>
            <person name="Juenger T.E."/>
            <person name="Schmutz J."/>
        </authorList>
    </citation>
    <scope>NUCLEOTIDE SEQUENCE</scope>
    <source>
        <strain evidence="2">AP13</strain>
    </source>
</reference>
<comment type="caution">
    <text evidence="2">The sequence shown here is derived from an EMBL/GenBank/DDBJ whole genome shotgun (WGS) entry which is preliminary data.</text>
</comment>
<dbReference type="Proteomes" id="UP000823388">
    <property type="component" value="Chromosome 9K"/>
</dbReference>
<feature type="non-terminal residue" evidence="2">
    <location>
        <position position="147"/>
    </location>
</feature>
<proteinExistence type="predicted"/>
<gene>
    <name evidence="2" type="ORF">PVAP13_9KG231513</name>
</gene>
<evidence type="ECO:0000313" key="3">
    <source>
        <dbReference type="Proteomes" id="UP000823388"/>
    </source>
</evidence>
<feature type="region of interest" description="Disordered" evidence="1">
    <location>
        <begin position="1"/>
        <end position="147"/>
    </location>
</feature>
<feature type="compositionally biased region" description="Basic and acidic residues" evidence="1">
    <location>
        <begin position="130"/>
        <end position="147"/>
    </location>
</feature>
<accession>A0A8T0NJT3</accession>
<name>A0A8T0NJT3_PANVG</name>
<evidence type="ECO:0000313" key="2">
    <source>
        <dbReference type="EMBL" id="KAG2550221.1"/>
    </source>
</evidence>
<organism evidence="2 3">
    <name type="scientific">Panicum virgatum</name>
    <name type="common">Blackwell switchgrass</name>
    <dbReference type="NCBI Taxonomy" id="38727"/>
    <lineage>
        <taxon>Eukaryota</taxon>
        <taxon>Viridiplantae</taxon>
        <taxon>Streptophyta</taxon>
        <taxon>Embryophyta</taxon>
        <taxon>Tracheophyta</taxon>
        <taxon>Spermatophyta</taxon>
        <taxon>Magnoliopsida</taxon>
        <taxon>Liliopsida</taxon>
        <taxon>Poales</taxon>
        <taxon>Poaceae</taxon>
        <taxon>PACMAD clade</taxon>
        <taxon>Panicoideae</taxon>
        <taxon>Panicodae</taxon>
        <taxon>Paniceae</taxon>
        <taxon>Panicinae</taxon>
        <taxon>Panicum</taxon>
        <taxon>Panicum sect. Hiantes</taxon>
    </lineage>
</organism>
<feature type="compositionally biased region" description="Low complexity" evidence="1">
    <location>
        <begin position="34"/>
        <end position="51"/>
    </location>
</feature>